<dbReference type="Proteomes" id="UP000296352">
    <property type="component" value="Chromosome"/>
</dbReference>
<dbReference type="KEGG" id="cee:CENDO_10550"/>
<name>A0A4P7QI81_9CORY</name>
<keyword evidence="3" id="KW-1185">Reference proteome</keyword>
<evidence type="ECO:0000313" key="2">
    <source>
        <dbReference type="EMBL" id="QCB29363.1"/>
    </source>
</evidence>
<gene>
    <name evidence="2" type="ORF">CENDO_10550</name>
</gene>
<dbReference type="EMBL" id="CP039247">
    <property type="protein sequence ID" value="QCB29363.1"/>
    <property type="molecule type" value="Genomic_DNA"/>
</dbReference>
<protein>
    <recommendedName>
        <fullName evidence="4">DUF3054 domain-containing protein</fullName>
    </recommendedName>
</protein>
<dbReference type="RefSeq" id="WP_136141954.1">
    <property type="nucleotide sequence ID" value="NZ_CP039247.1"/>
</dbReference>
<evidence type="ECO:0000313" key="3">
    <source>
        <dbReference type="Proteomes" id="UP000296352"/>
    </source>
</evidence>
<organism evidence="2 3">
    <name type="scientific">Corynebacterium endometrii</name>
    <dbReference type="NCBI Taxonomy" id="2488819"/>
    <lineage>
        <taxon>Bacteria</taxon>
        <taxon>Bacillati</taxon>
        <taxon>Actinomycetota</taxon>
        <taxon>Actinomycetes</taxon>
        <taxon>Mycobacteriales</taxon>
        <taxon>Corynebacteriaceae</taxon>
        <taxon>Corynebacterium</taxon>
    </lineage>
</organism>
<reference evidence="2 3" key="1">
    <citation type="submission" date="2019-04" db="EMBL/GenBank/DDBJ databases">
        <title>Corynebacterium endometrii sp. nov., isolated from the uterus of a cow with endometritis.</title>
        <authorList>
            <person name="Ballas P."/>
            <person name="Ruckert C."/>
            <person name="Wagener K."/>
            <person name="Drillich M."/>
            <person name="Kaempfer P."/>
            <person name="Busse H.-J."/>
            <person name="Ehling-Schulz M."/>
        </authorList>
    </citation>
    <scope>NUCLEOTIDE SEQUENCE [LARGE SCALE GENOMIC DNA]</scope>
    <source>
        <strain evidence="2 3">LMM-1653</strain>
    </source>
</reference>
<feature type="transmembrane region" description="Helical" evidence="1">
    <location>
        <begin position="62"/>
        <end position="79"/>
    </location>
</feature>
<feature type="transmembrane region" description="Helical" evidence="1">
    <location>
        <begin position="34"/>
        <end position="55"/>
    </location>
</feature>
<evidence type="ECO:0008006" key="4">
    <source>
        <dbReference type="Google" id="ProtNLM"/>
    </source>
</evidence>
<keyword evidence="1" id="KW-0812">Transmembrane</keyword>
<dbReference type="InterPro" id="IPR021414">
    <property type="entry name" value="DUF3054"/>
</dbReference>
<keyword evidence="1" id="KW-1133">Transmembrane helix</keyword>
<dbReference type="AlphaFoldDB" id="A0A4P7QI81"/>
<evidence type="ECO:0000256" key="1">
    <source>
        <dbReference type="SAM" id="Phobius"/>
    </source>
</evidence>
<feature type="transmembrane region" description="Helical" evidence="1">
    <location>
        <begin position="85"/>
        <end position="106"/>
    </location>
</feature>
<proteinExistence type="predicted"/>
<accession>A0A4P7QI81</accession>
<dbReference type="Pfam" id="PF11255">
    <property type="entry name" value="DUF3054"/>
    <property type="match status" value="1"/>
</dbReference>
<sequence length="117" mass="12711">MRPAILLDIVAVFVFAFLARVAHGGLDIGAILGTFWPWAVGVLVGWAIILGAKVAGKWRQGTIAWLSSLIVGMIIWSLMEGRIGHISFIIVATIMSAVCIYGWRLFDRANKATRTSA</sequence>
<dbReference type="OrthoDB" id="3698172at2"/>
<keyword evidence="1" id="KW-0472">Membrane</keyword>